<reference evidence="2 3" key="1">
    <citation type="submission" date="2017-04" db="EMBL/GenBank/DDBJ databases">
        <authorList>
            <person name="Afonso C.L."/>
            <person name="Miller P.J."/>
            <person name="Scott M.A."/>
            <person name="Spackman E."/>
            <person name="Goraichik I."/>
            <person name="Dimitrov K.M."/>
            <person name="Suarez D.L."/>
            <person name="Swayne D.E."/>
        </authorList>
    </citation>
    <scope>NUCLEOTIDE SEQUENCE [LARGE SCALE GENOMIC DNA]</scope>
    <source>
        <strain evidence="2 3">DSM 26133</strain>
    </source>
</reference>
<keyword evidence="1" id="KW-0472">Membrane</keyword>
<evidence type="ECO:0000313" key="2">
    <source>
        <dbReference type="EMBL" id="SMD33806.1"/>
    </source>
</evidence>
<keyword evidence="1" id="KW-0812">Transmembrane</keyword>
<evidence type="ECO:0000256" key="1">
    <source>
        <dbReference type="SAM" id="Phobius"/>
    </source>
</evidence>
<dbReference type="STRING" id="692418.SAMN04488029_1678"/>
<dbReference type="AlphaFoldDB" id="A0A1W2GBZ8"/>
<organism evidence="2 3">
    <name type="scientific">Reichenbachiella faecimaris</name>
    <dbReference type="NCBI Taxonomy" id="692418"/>
    <lineage>
        <taxon>Bacteria</taxon>
        <taxon>Pseudomonadati</taxon>
        <taxon>Bacteroidota</taxon>
        <taxon>Cytophagia</taxon>
        <taxon>Cytophagales</taxon>
        <taxon>Reichenbachiellaceae</taxon>
        <taxon>Reichenbachiella</taxon>
    </lineage>
</organism>
<feature type="transmembrane region" description="Helical" evidence="1">
    <location>
        <begin position="41"/>
        <end position="63"/>
    </location>
</feature>
<keyword evidence="1" id="KW-1133">Transmembrane helix</keyword>
<evidence type="ECO:0000313" key="3">
    <source>
        <dbReference type="Proteomes" id="UP000192472"/>
    </source>
</evidence>
<dbReference type="OrthoDB" id="982496at2"/>
<feature type="transmembrane region" description="Helical" evidence="1">
    <location>
        <begin position="153"/>
        <end position="177"/>
    </location>
</feature>
<dbReference type="RefSeq" id="WP_084372219.1">
    <property type="nucleotide sequence ID" value="NZ_FWYF01000002.1"/>
</dbReference>
<keyword evidence="3" id="KW-1185">Reference proteome</keyword>
<dbReference type="EMBL" id="FWYF01000002">
    <property type="protein sequence ID" value="SMD33806.1"/>
    <property type="molecule type" value="Genomic_DNA"/>
</dbReference>
<accession>A0A1W2GBZ8</accession>
<name>A0A1W2GBZ8_REIFA</name>
<gene>
    <name evidence="2" type="ORF">SAMN04488029_1678</name>
</gene>
<dbReference type="Proteomes" id="UP000192472">
    <property type="component" value="Unassembled WGS sequence"/>
</dbReference>
<proteinExistence type="predicted"/>
<protein>
    <submittedName>
        <fullName evidence="2">Uncharacterized protein</fullName>
    </submittedName>
</protein>
<sequence length="196" mass="22483">MKDLDIKDLWKQGDAKEVGTFSVSQIQDMIRKGSDSLIHRFIKTLTIELWINLVILTLLSGSLLYLSEWEVGGVAMILNILFWLYYKNLIGNLKREEIDSTVLAHLYVIQKMVKRFILHYKIATLVMSLIAVSAVFYLENNAFYYMFSEKPKATAIGMACGFVFAVPLSLYLIHILYGKKAKKLADMIDSLEKEED</sequence>
<feature type="transmembrane region" description="Helical" evidence="1">
    <location>
        <begin position="69"/>
        <end position="86"/>
    </location>
</feature>
<feature type="transmembrane region" description="Helical" evidence="1">
    <location>
        <begin position="118"/>
        <end position="138"/>
    </location>
</feature>